<evidence type="ECO:0000313" key="1">
    <source>
        <dbReference type="EMBL" id="JAD22390.1"/>
    </source>
</evidence>
<reference evidence="1" key="2">
    <citation type="journal article" date="2015" name="Data Brief">
        <title>Shoot transcriptome of the giant reed, Arundo donax.</title>
        <authorList>
            <person name="Barrero R.A."/>
            <person name="Guerrero F.D."/>
            <person name="Moolhuijzen P."/>
            <person name="Goolsby J.A."/>
            <person name="Tidwell J."/>
            <person name="Bellgard S.E."/>
            <person name="Bellgard M.I."/>
        </authorList>
    </citation>
    <scope>NUCLEOTIDE SEQUENCE</scope>
    <source>
        <tissue evidence="1">Shoot tissue taken approximately 20 cm above the soil surface</tissue>
    </source>
</reference>
<dbReference type="EMBL" id="GBRH01275505">
    <property type="protein sequence ID" value="JAD22390.1"/>
    <property type="molecule type" value="Transcribed_RNA"/>
</dbReference>
<dbReference type="AlphaFoldDB" id="A0A0A8YAE6"/>
<name>A0A0A8YAE6_ARUDO</name>
<reference evidence="1" key="1">
    <citation type="submission" date="2014-09" db="EMBL/GenBank/DDBJ databases">
        <authorList>
            <person name="Magalhaes I.L.F."/>
            <person name="Oliveira U."/>
            <person name="Santos F.R."/>
            <person name="Vidigal T.H.D.A."/>
            <person name="Brescovit A.D."/>
            <person name="Santos A.J."/>
        </authorList>
    </citation>
    <scope>NUCLEOTIDE SEQUENCE</scope>
    <source>
        <tissue evidence="1">Shoot tissue taken approximately 20 cm above the soil surface</tissue>
    </source>
</reference>
<accession>A0A0A8YAE6</accession>
<protein>
    <submittedName>
        <fullName evidence="1">Uncharacterized protein</fullName>
    </submittedName>
</protein>
<sequence>MTPRQKYKNTPLWHASKITHVGPLSSIQAWWRIAWFKRPLKLSRVRHMTVEAATSWLALRARS</sequence>
<organism evidence="1">
    <name type="scientific">Arundo donax</name>
    <name type="common">Giant reed</name>
    <name type="synonym">Donax arundinaceus</name>
    <dbReference type="NCBI Taxonomy" id="35708"/>
    <lineage>
        <taxon>Eukaryota</taxon>
        <taxon>Viridiplantae</taxon>
        <taxon>Streptophyta</taxon>
        <taxon>Embryophyta</taxon>
        <taxon>Tracheophyta</taxon>
        <taxon>Spermatophyta</taxon>
        <taxon>Magnoliopsida</taxon>
        <taxon>Liliopsida</taxon>
        <taxon>Poales</taxon>
        <taxon>Poaceae</taxon>
        <taxon>PACMAD clade</taxon>
        <taxon>Arundinoideae</taxon>
        <taxon>Arundineae</taxon>
        <taxon>Arundo</taxon>
    </lineage>
</organism>
<proteinExistence type="predicted"/>